<proteinExistence type="predicted"/>
<reference evidence="4" key="1">
    <citation type="submission" date="2015-03" db="EMBL/GenBank/DDBJ databases">
        <authorList>
            <consortium name="Pathogen Informatics"/>
        </authorList>
    </citation>
    <scope>NUCLEOTIDE SEQUENCE [LARGE SCALE GENOMIC DNA]</scope>
    <source>
        <strain evidence="4">A125KOH2</strain>
    </source>
</reference>
<accession>A0A0T9Q3X5</accession>
<dbReference type="Proteomes" id="UP000045840">
    <property type="component" value="Unassembled WGS sequence"/>
</dbReference>
<dbReference type="Proteomes" id="UP000044625">
    <property type="component" value="Unassembled WGS sequence"/>
</dbReference>
<reference evidence="2 3" key="2">
    <citation type="submission" date="2015-03" db="EMBL/GenBank/DDBJ databases">
        <authorList>
            <consortium name="Pathogen Informatics"/>
            <person name="Murphy D."/>
        </authorList>
    </citation>
    <scope>NUCLEOTIDE SEQUENCE [LARGE SCALE GENOMIC DNA]</scope>
    <source>
        <strain evidence="2">Type strain: CIP110230</strain>
        <strain evidence="3">type strain: CIP110230</strain>
    </source>
</reference>
<reference evidence="1" key="3">
    <citation type="submission" date="2015-03" db="EMBL/GenBank/DDBJ databases">
        <authorList>
            <person name="Murphy D."/>
        </authorList>
    </citation>
    <scope>NUCLEOTIDE SEQUENCE [LARGE SCALE GENOMIC DNA]</scope>
    <source>
        <strain evidence="1">A125KOH2</strain>
    </source>
</reference>
<dbReference type="AlphaFoldDB" id="A0A0T9Q3X5"/>
<sequence>MINVGAAGVEWLDEGASEAYNINKAAQNVGAPIDQFSQVSGAMHIRGADKIAAIKSTERLYSNLNNMLWGQNVQGLAQLHKYGFDIISNENGTADVPATMAQIAEDFPQMAPKAQSILTNALNTDSNSIELLREGLQLKDLLAKSTLFGLTIDPELNARLAELESQTTELGAAWEGLKNKVSNFGYKILVTDNSLTNGIGGLTDLITRGPNNFSIMRSLGVINGNDSEKMNSAYNDDDFKRQLNWYEITMLNSGLMTDGFRKKYQDYNESKNAATVLYKAEDIGIISGLKPSQAELEPSTALFNLGLVPEVEAQTPTENTWSNNRVTDLNTPDPYSLWPLSSISAEGGVDTTAINISPIYTESAGGSNLSAIADVIATAMQNNRVQIELTLIDGRTGESSVIPAEGGGRITHAMQM</sequence>
<keyword evidence="1" id="KW-0946">Virion</keyword>
<name>A0A0T9Q3X5_9GAMM</name>
<evidence type="ECO:0000313" key="3">
    <source>
        <dbReference type="Proteomes" id="UP000044625"/>
    </source>
</evidence>
<evidence type="ECO:0000313" key="4">
    <source>
        <dbReference type="Proteomes" id="UP000045840"/>
    </source>
</evidence>
<keyword evidence="3" id="KW-1185">Reference proteome</keyword>
<dbReference type="STRING" id="1288385.ERS137968_03611"/>
<protein>
    <submittedName>
        <fullName evidence="1 2">Bacteriophage coat protein</fullName>
    </submittedName>
</protein>
<organism evidence="1 4">
    <name type="scientific">Yersinia pekkanenii</name>
    <dbReference type="NCBI Taxonomy" id="1288385"/>
    <lineage>
        <taxon>Bacteria</taxon>
        <taxon>Pseudomonadati</taxon>
        <taxon>Pseudomonadota</taxon>
        <taxon>Gammaproteobacteria</taxon>
        <taxon>Enterobacterales</taxon>
        <taxon>Yersiniaceae</taxon>
        <taxon>Yersinia</taxon>
    </lineage>
</organism>
<dbReference type="EMBL" id="CWJL01000022">
    <property type="protein sequence ID" value="CRY68498.1"/>
    <property type="molecule type" value="Genomic_DNA"/>
</dbReference>
<evidence type="ECO:0000313" key="2">
    <source>
        <dbReference type="EMBL" id="CRY68498.1"/>
    </source>
</evidence>
<evidence type="ECO:0000313" key="1">
    <source>
        <dbReference type="EMBL" id="CNH94592.1"/>
    </source>
</evidence>
<gene>
    <name evidence="1" type="ORF">ERS008529_02554</name>
    <name evidence="2" type="ORF">ERS137968_03611</name>
</gene>
<keyword evidence="1" id="KW-0167">Capsid protein</keyword>
<dbReference type="EMBL" id="CQAZ01000021">
    <property type="protein sequence ID" value="CNH94592.1"/>
    <property type="molecule type" value="Genomic_DNA"/>
</dbReference>